<evidence type="ECO:0000313" key="1">
    <source>
        <dbReference type="EMBL" id="KZS05084.1"/>
    </source>
</evidence>
<proteinExistence type="predicted"/>
<name>A0A164MI99_9CRUS</name>
<dbReference type="EMBL" id="LRGB01002997">
    <property type="protein sequence ID" value="KZS05084.1"/>
    <property type="molecule type" value="Genomic_DNA"/>
</dbReference>
<dbReference type="AlphaFoldDB" id="A0A164MI99"/>
<dbReference type="OrthoDB" id="6379939at2759"/>
<protein>
    <submittedName>
        <fullName evidence="1">Uncharacterized protein</fullName>
    </submittedName>
</protein>
<evidence type="ECO:0000313" key="2">
    <source>
        <dbReference type="Proteomes" id="UP000076858"/>
    </source>
</evidence>
<organism evidence="1 2">
    <name type="scientific">Daphnia magna</name>
    <dbReference type="NCBI Taxonomy" id="35525"/>
    <lineage>
        <taxon>Eukaryota</taxon>
        <taxon>Metazoa</taxon>
        <taxon>Ecdysozoa</taxon>
        <taxon>Arthropoda</taxon>
        <taxon>Crustacea</taxon>
        <taxon>Branchiopoda</taxon>
        <taxon>Diplostraca</taxon>
        <taxon>Cladocera</taxon>
        <taxon>Anomopoda</taxon>
        <taxon>Daphniidae</taxon>
        <taxon>Daphnia</taxon>
    </lineage>
</organism>
<gene>
    <name evidence="1" type="ORF">APZ42_031815</name>
</gene>
<reference evidence="1 2" key="1">
    <citation type="submission" date="2016-03" db="EMBL/GenBank/DDBJ databases">
        <title>EvidentialGene: Evidence-directed Construction of Genes on Genomes.</title>
        <authorList>
            <person name="Gilbert D.G."/>
            <person name="Choi J.-H."/>
            <person name="Mockaitis K."/>
            <person name="Colbourne J."/>
            <person name="Pfrender M."/>
        </authorList>
    </citation>
    <scope>NUCLEOTIDE SEQUENCE [LARGE SCALE GENOMIC DNA]</scope>
    <source>
        <strain evidence="1 2">Xinb3</strain>
        <tissue evidence="1">Complete organism</tissue>
    </source>
</reference>
<comment type="caution">
    <text evidence="1">The sequence shown here is derived from an EMBL/GenBank/DDBJ whole genome shotgun (WGS) entry which is preliminary data.</text>
</comment>
<dbReference type="Proteomes" id="UP000076858">
    <property type="component" value="Unassembled WGS sequence"/>
</dbReference>
<accession>A0A164MI99</accession>
<keyword evidence="2" id="KW-1185">Reference proteome</keyword>
<sequence length="81" mass="9394">MGGGDYKTSMISRILKSDWEPPEALKESNVLWSELCSTEIPKGRIGTNFSTSAFKAWKKLINDTRCYLRERDEYTRRGFLI</sequence>